<dbReference type="AlphaFoldDB" id="S9PRA2"/>
<dbReference type="VEuPathDB" id="FungiDB:SOCG_01915"/>
<name>S9PRA2_SCHOY</name>
<organism evidence="1 2">
    <name type="scientific">Schizosaccharomyces octosporus (strain yFS286)</name>
    <name type="common">Fission yeast</name>
    <name type="synonym">Octosporomyces octosporus</name>
    <dbReference type="NCBI Taxonomy" id="483514"/>
    <lineage>
        <taxon>Eukaryota</taxon>
        <taxon>Fungi</taxon>
        <taxon>Dikarya</taxon>
        <taxon>Ascomycota</taxon>
        <taxon>Taphrinomycotina</taxon>
        <taxon>Schizosaccharomycetes</taxon>
        <taxon>Schizosaccharomycetales</taxon>
        <taxon>Schizosaccharomycetaceae</taxon>
        <taxon>Schizosaccharomyces</taxon>
    </lineage>
</organism>
<dbReference type="GeneID" id="25030894"/>
<accession>S9PRA2</accession>
<protein>
    <submittedName>
        <fullName evidence="1">Zinc finger protein zas1</fullName>
    </submittedName>
</protein>
<evidence type="ECO:0000313" key="1">
    <source>
        <dbReference type="EMBL" id="EPX71701.1"/>
    </source>
</evidence>
<keyword evidence="2" id="KW-1185">Reference proteome</keyword>
<dbReference type="Proteomes" id="UP000016088">
    <property type="component" value="Unassembled WGS sequence"/>
</dbReference>
<proteinExistence type="predicted"/>
<reference evidence="1 2" key="1">
    <citation type="journal article" date="2011" name="Science">
        <title>Comparative functional genomics of the fission yeasts.</title>
        <authorList>
            <person name="Rhind N."/>
            <person name="Chen Z."/>
            <person name="Yassour M."/>
            <person name="Thompson D.A."/>
            <person name="Haas B.J."/>
            <person name="Habib N."/>
            <person name="Wapinski I."/>
            <person name="Roy S."/>
            <person name="Lin M.F."/>
            <person name="Heiman D.I."/>
            <person name="Young S.K."/>
            <person name="Furuya K."/>
            <person name="Guo Y."/>
            <person name="Pidoux A."/>
            <person name="Chen H.M."/>
            <person name="Robbertse B."/>
            <person name="Goldberg J.M."/>
            <person name="Aoki K."/>
            <person name="Bayne E.H."/>
            <person name="Berlin A.M."/>
            <person name="Desjardins C.A."/>
            <person name="Dobbs E."/>
            <person name="Dukaj L."/>
            <person name="Fan L."/>
            <person name="FitzGerald M.G."/>
            <person name="French C."/>
            <person name="Gujja S."/>
            <person name="Hansen K."/>
            <person name="Keifenheim D."/>
            <person name="Levin J.Z."/>
            <person name="Mosher R.A."/>
            <person name="Mueller C.A."/>
            <person name="Pfiffner J."/>
            <person name="Priest M."/>
            <person name="Russ C."/>
            <person name="Smialowska A."/>
            <person name="Swoboda P."/>
            <person name="Sykes S.M."/>
            <person name="Vaughn M."/>
            <person name="Vengrova S."/>
            <person name="Yoder R."/>
            <person name="Zeng Q."/>
            <person name="Allshire R."/>
            <person name="Baulcombe D."/>
            <person name="Birren B.W."/>
            <person name="Brown W."/>
            <person name="Ekwall K."/>
            <person name="Kellis M."/>
            <person name="Leatherwood J."/>
            <person name="Levin H."/>
            <person name="Margalit H."/>
            <person name="Martienssen R."/>
            <person name="Nieduszynski C.A."/>
            <person name="Spatafora J.W."/>
            <person name="Friedman N."/>
            <person name="Dalgaard J.Z."/>
            <person name="Baumann P."/>
            <person name="Niki H."/>
            <person name="Regev A."/>
            <person name="Nusbaum C."/>
        </authorList>
    </citation>
    <scope>NUCLEOTIDE SEQUENCE [LARGE SCALE GENOMIC DNA]</scope>
    <source>
        <strain evidence="2">yFS286</strain>
    </source>
</reference>
<dbReference type="RefSeq" id="XP_013020321.1">
    <property type="nucleotide sequence ID" value="XM_013164867.1"/>
</dbReference>
<dbReference type="EMBL" id="KE503208">
    <property type="protein sequence ID" value="EPX71701.1"/>
    <property type="molecule type" value="Genomic_DNA"/>
</dbReference>
<dbReference type="HOGENOM" id="CLU_1595503_0_0_1"/>
<sequence length="167" mass="18601">MSIEPQATSHAGLVDHMRYPQISQFLHETIPSSIQQSTRSRELTNIDLFNSAQDPSTIPNFGEDLGFQPVLFTSSSLKGGPNGSNDSTSFHGFLSSNMTSPQQNTNDFVCWIFKLIPESSNSTNSVIPKNLSCIHIDFANTDSLSSHFIVDKKLQSKNLIRYQHTCY</sequence>
<gene>
    <name evidence="1" type="ORF">SOCG_01915</name>
</gene>
<evidence type="ECO:0000313" key="2">
    <source>
        <dbReference type="Proteomes" id="UP000016088"/>
    </source>
</evidence>